<organism evidence="1 2">
    <name type="scientific">Rubellimicrobium mesophilum DSM 19309</name>
    <dbReference type="NCBI Taxonomy" id="442562"/>
    <lineage>
        <taxon>Bacteria</taxon>
        <taxon>Pseudomonadati</taxon>
        <taxon>Pseudomonadota</taxon>
        <taxon>Alphaproteobacteria</taxon>
        <taxon>Rhodobacterales</taxon>
        <taxon>Roseobacteraceae</taxon>
        <taxon>Rubellimicrobium</taxon>
    </lineage>
</organism>
<dbReference type="RefSeq" id="WP_051521461.1">
    <property type="nucleotide sequence ID" value="NZ_KK088600.1"/>
</dbReference>
<dbReference type="HOGENOM" id="CLU_2025031_0_0_5"/>
<protein>
    <recommendedName>
        <fullName evidence="3">PhnB-like domain-containing protein</fullName>
    </recommendedName>
</protein>
<comment type="caution">
    <text evidence="1">The sequence shown here is derived from an EMBL/GenBank/DDBJ whole genome shotgun (WGS) entry which is preliminary data.</text>
</comment>
<accession>A0A017HH70</accession>
<reference evidence="1 2" key="1">
    <citation type="submission" date="2013-02" db="EMBL/GenBank/DDBJ databases">
        <authorList>
            <person name="Fiebig A."/>
            <person name="Goeker M."/>
            <person name="Klenk H.-P.P."/>
        </authorList>
    </citation>
    <scope>NUCLEOTIDE SEQUENCE [LARGE SCALE GENOMIC DNA]</scope>
    <source>
        <strain evidence="1 2">DSM 19309</strain>
    </source>
</reference>
<dbReference type="EMBL" id="AOSK01000128">
    <property type="protein sequence ID" value="EYD73857.1"/>
    <property type="molecule type" value="Genomic_DNA"/>
</dbReference>
<dbReference type="AlphaFoldDB" id="A0A017HH70"/>
<dbReference type="STRING" id="442562.Rumeso_04592"/>
<dbReference type="SUPFAM" id="SSF54593">
    <property type="entry name" value="Glyoxalase/Bleomycin resistance protein/Dihydroxybiphenyl dioxygenase"/>
    <property type="match status" value="1"/>
</dbReference>
<keyword evidence="2" id="KW-1185">Reference proteome</keyword>
<evidence type="ECO:0008006" key="3">
    <source>
        <dbReference type="Google" id="ProtNLM"/>
    </source>
</evidence>
<proteinExistence type="predicted"/>
<sequence length="122" mass="13377">MTIPLHLFPGPHQDAQRAYALIFHPAATRRDPGTCLYAALRTWKGWRPLPDPCRADLSLGGDVAVTMSDPAEGRRVFDALAEGGEVERPYEPSAWSPGFGRLTDRWGTHWSVDAMPPPRGGA</sequence>
<gene>
    <name evidence="1" type="ORF">Rumeso_04592</name>
</gene>
<dbReference type="OrthoDB" id="9795306at2"/>
<dbReference type="InterPro" id="IPR029068">
    <property type="entry name" value="Glyas_Bleomycin-R_OHBP_Dase"/>
</dbReference>
<evidence type="ECO:0000313" key="2">
    <source>
        <dbReference type="Proteomes" id="UP000019666"/>
    </source>
</evidence>
<evidence type="ECO:0000313" key="1">
    <source>
        <dbReference type="EMBL" id="EYD73857.1"/>
    </source>
</evidence>
<dbReference type="Gene3D" id="3.10.180.10">
    <property type="entry name" value="2,3-Dihydroxybiphenyl 1,2-Dioxygenase, domain 1"/>
    <property type="match status" value="1"/>
</dbReference>
<name>A0A017HH70_9RHOB</name>
<dbReference type="Proteomes" id="UP000019666">
    <property type="component" value="Unassembled WGS sequence"/>
</dbReference>